<protein>
    <submittedName>
        <fullName evidence="1">Uncharacterized protein</fullName>
    </submittedName>
</protein>
<evidence type="ECO:0000313" key="1">
    <source>
        <dbReference type="EnsemblPlants" id="Bo4g139310.1"/>
    </source>
</evidence>
<accession>A0A0D3BZY4</accession>
<dbReference type="EnsemblPlants" id="Bo4g139310.1">
    <property type="protein sequence ID" value="Bo4g139310.1"/>
    <property type="gene ID" value="Bo4g139310"/>
</dbReference>
<organism evidence="1 2">
    <name type="scientific">Brassica oleracea var. oleracea</name>
    <dbReference type="NCBI Taxonomy" id="109376"/>
    <lineage>
        <taxon>Eukaryota</taxon>
        <taxon>Viridiplantae</taxon>
        <taxon>Streptophyta</taxon>
        <taxon>Embryophyta</taxon>
        <taxon>Tracheophyta</taxon>
        <taxon>Spermatophyta</taxon>
        <taxon>Magnoliopsida</taxon>
        <taxon>eudicotyledons</taxon>
        <taxon>Gunneridae</taxon>
        <taxon>Pentapetalae</taxon>
        <taxon>rosids</taxon>
        <taxon>malvids</taxon>
        <taxon>Brassicales</taxon>
        <taxon>Brassicaceae</taxon>
        <taxon>Brassiceae</taxon>
        <taxon>Brassica</taxon>
    </lineage>
</organism>
<keyword evidence="2" id="KW-1185">Reference proteome</keyword>
<sequence>MNTPIHQLTNQEKRKKKEAFITYQDDLGVFRYSNKSHWPRNSTGYSPLMDEVRPDDEGSGRKWSSYFQELI</sequence>
<proteinExistence type="predicted"/>
<evidence type="ECO:0000313" key="2">
    <source>
        <dbReference type="Proteomes" id="UP000032141"/>
    </source>
</evidence>
<dbReference type="HOGENOM" id="CLU_2743538_0_0_1"/>
<dbReference type="Proteomes" id="UP000032141">
    <property type="component" value="Chromosome C4"/>
</dbReference>
<reference evidence="1 2" key="1">
    <citation type="journal article" date="2014" name="Genome Biol.">
        <title>Transcriptome and methylome profiling reveals relics of genome dominance in the mesopolyploid Brassica oleracea.</title>
        <authorList>
            <person name="Parkin I.A."/>
            <person name="Koh C."/>
            <person name="Tang H."/>
            <person name="Robinson S.J."/>
            <person name="Kagale S."/>
            <person name="Clarke W.E."/>
            <person name="Town C.D."/>
            <person name="Nixon J."/>
            <person name="Krishnakumar V."/>
            <person name="Bidwell S.L."/>
            <person name="Denoeud F."/>
            <person name="Belcram H."/>
            <person name="Links M.G."/>
            <person name="Just J."/>
            <person name="Clarke C."/>
            <person name="Bender T."/>
            <person name="Huebert T."/>
            <person name="Mason A.S."/>
            <person name="Pires J.C."/>
            <person name="Barker G."/>
            <person name="Moore J."/>
            <person name="Walley P.G."/>
            <person name="Manoli S."/>
            <person name="Batley J."/>
            <person name="Edwards D."/>
            <person name="Nelson M.N."/>
            <person name="Wang X."/>
            <person name="Paterson A.H."/>
            <person name="King G."/>
            <person name="Bancroft I."/>
            <person name="Chalhoub B."/>
            <person name="Sharpe A.G."/>
        </authorList>
    </citation>
    <scope>NUCLEOTIDE SEQUENCE</scope>
    <source>
        <strain evidence="1 2">cv. TO1000</strain>
    </source>
</reference>
<name>A0A0D3BZY4_BRAOL</name>
<reference evidence="1" key="2">
    <citation type="submission" date="2015-03" db="UniProtKB">
        <authorList>
            <consortium name="EnsemblPlants"/>
        </authorList>
    </citation>
    <scope>IDENTIFICATION</scope>
</reference>
<dbReference type="AlphaFoldDB" id="A0A0D3BZY4"/>
<dbReference type="Gramene" id="Bo4g139310.1">
    <property type="protein sequence ID" value="Bo4g139310.1"/>
    <property type="gene ID" value="Bo4g139310"/>
</dbReference>